<evidence type="ECO:0000256" key="3">
    <source>
        <dbReference type="ARBA" id="ARBA00022449"/>
    </source>
</evidence>
<dbReference type="Pfam" id="PF02254">
    <property type="entry name" value="TrkA_N"/>
    <property type="match status" value="1"/>
</dbReference>
<reference evidence="12 13" key="1">
    <citation type="submission" date="2016-10" db="EMBL/GenBank/DDBJ databases">
        <authorList>
            <person name="de Groot N.N."/>
        </authorList>
    </citation>
    <scope>NUCLEOTIDE SEQUENCE [LARGE SCALE GENOMIC DNA]</scope>
    <source>
        <strain evidence="12 13">DSM 16077</strain>
    </source>
</reference>
<dbReference type="InterPro" id="IPR036291">
    <property type="entry name" value="NAD(P)-bd_dom_sf"/>
</dbReference>
<dbReference type="Gene3D" id="3.40.50.720">
    <property type="entry name" value="NAD(P)-binding Rossmann-like Domain"/>
    <property type="match status" value="1"/>
</dbReference>
<dbReference type="GO" id="GO:1902600">
    <property type="term" value="P:proton transmembrane transport"/>
    <property type="evidence" value="ECO:0007669"/>
    <property type="project" value="InterPro"/>
</dbReference>
<proteinExistence type="predicted"/>
<dbReference type="AlphaFoldDB" id="A0A1G9LEE9"/>
<feature type="transmembrane region" description="Helical" evidence="9">
    <location>
        <begin position="34"/>
        <end position="57"/>
    </location>
</feature>
<feature type="transmembrane region" description="Helical" evidence="9">
    <location>
        <begin position="101"/>
        <end position="121"/>
    </location>
</feature>
<evidence type="ECO:0000256" key="4">
    <source>
        <dbReference type="ARBA" id="ARBA00022475"/>
    </source>
</evidence>
<keyword evidence="3" id="KW-0050">Antiport</keyword>
<evidence type="ECO:0000313" key="12">
    <source>
        <dbReference type="EMBL" id="SDL60332.1"/>
    </source>
</evidence>
<dbReference type="OrthoDB" id="570124at2"/>
<feature type="domain" description="RCK N-terminal" evidence="11">
    <location>
        <begin position="412"/>
        <end position="491"/>
    </location>
</feature>
<evidence type="ECO:0000313" key="13">
    <source>
        <dbReference type="Proteomes" id="UP000199759"/>
    </source>
</evidence>
<dbReference type="InterPro" id="IPR006153">
    <property type="entry name" value="Cation/H_exchanger_TM"/>
</dbReference>
<feature type="transmembrane region" description="Helical" evidence="9">
    <location>
        <begin position="228"/>
        <end position="245"/>
    </location>
</feature>
<dbReference type="EMBL" id="FNHG01000001">
    <property type="protein sequence ID" value="SDL60332.1"/>
    <property type="molecule type" value="Genomic_DNA"/>
</dbReference>
<evidence type="ECO:0000256" key="1">
    <source>
        <dbReference type="ARBA" id="ARBA00004651"/>
    </source>
</evidence>
<dbReference type="GO" id="GO:0015297">
    <property type="term" value="F:antiporter activity"/>
    <property type="evidence" value="ECO:0007669"/>
    <property type="project" value="UniProtKB-KW"/>
</dbReference>
<dbReference type="Proteomes" id="UP000199759">
    <property type="component" value="Unassembled WGS sequence"/>
</dbReference>
<sequence>MIEAASDLPLTIAIITGSGVAAQWLAWRLRWPSIVLMMGAGLLLGPIAALALGHPLLTPDESFGDYLRPMIALAVAIILFEGGITLNFRELRDASTAVRRMVILAFPLGWGLATLALHYIGGLAWDLSAMIGALLTITGPTVVLPLLRQAKLPSRIASVLKWEGIVNDPIGALAAVFVFEVIHQSQLGLSWGSVALALSLGIAIGAVLGFASGIALSHAFRRGWVPEPMKAPLVLAAVLVCYAVADTLASETGLVAVTIFGLVVANSRLASIEEMRRFKEGIASILVASVFVVLAASLTPAALTSLGWQHFAAVAAIILVVRPVAVFLSTLGSGLSLPEVGFIGLIGPRGVVAAATAGHLSVSLLQGGREDAAVLAPLVFVAVFASVFGCGFAVAPLARWLGLSESGPDRLLIVGANPWSLGLADALKKAEVPVTIADTSWRRLRAARLAGHDIYYGEVLSETADWRLEPSRFASLLAVTPNDAYNALVCIEYAPELGRSHVFQLSGFDEPVDSAKSDEDPRAIAYTARGRTLIRRGRGYDGLARDWWGGWRFKATRLTDEYSLEQCLEDAGDEADFILARRPNGRVALLGDNTKMPDAAGTVLIRFARKTAAAAPAADVTADAEPGAESA</sequence>
<feature type="transmembrane region" description="Helical" evidence="9">
    <location>
        <begin position="308"/>
        <end position="328"/>
    </location>
</feature>
<keyword evidence="13" id="KW-1185">Reference proteome</keyword>
<feature type="transmembrane region" description="Helical" evidence="9">
    <location>
        <begin position="69"/>
        <end position="89"/>
    </location>
</feature>
<dbReference type="SUPFAM" id="SSF51735">
    <property type="entry name" value="NAD(P)-binding Rossmann-fold domains"/>
    <property type="match status" value="1"/>
</dbReference>
<evidence type="ECO:0000256" key="2">
    <source>
        <dbReference type="ARBA" id="ARBA00022448"/>
    </source>
</evidence>
<evidence type="ECO:0000256" key="8">
    <source>
        <dbReference type="ARBA" id="ARBA00023136"/>
    </source>
</evidence>
<feature type="transmembrane region" description="Helical" evidence="9">
    <location>
        <begin position="282"/>
        <end position="302"/>
    </location>
</feature>
<evidence type="ECO:0000256" key="9">
    <source>
        <dbReference type="SAM" id="Phobius"/>
    </source>
</evidence>
<dbReference type="GO" id="GO:0005886">
    <property type="term" value="C:plasma membrane"/>
    <property type="evidence" value="ECO:0007669"/>
    <property type="project" value="UniProtKB-SubCell"/>
</dbReference>
<evidence type="ECO:0000259" key="11">
    <source>
        <dbReference type="Pfam" id="PF02254"/>
    </source>
</evidence>
<accession>A0A1G9LEE9</accession>
<evidence type="ECO:0000259" key="10">
    <source>
        <dbReference type="Pfam" id="PF00999"/>
    </source>
</evidence>
<evidence type="ECO:0000256" key="6">
    <source>
        <dbReference type="ARBA" id="ARBA00022989"/>
    </source>
</evidence>
<feature type="transmembrane region" description="Helical" evidence="9">
    <location>
        <begin position="340"/>
        <end position="362"/>
    </location>
</feature>
<keyword evidence="6 9" id="KW-1133">Transmembrane helix</keyword>
<evidence type="ECO:0000256" key="7">
    <source>
        <dbReference type="ARBA" id="ARBA00023065"/>
    </source>
</evidence>
<feature type="transmembrane region" description="Helical" evidence="9">
    <location>
        <begin position="191"/>
        <end position="216"/>
    </location>
</feature>
<keyword evidence="2" id="KW-0813">Transport</keyword>
<dbReference type="GO" id="GO:0006813">
    <property type="term" value="P:potassium ion transport"/>
    <property type="evidence" value="ECO:0007669"/>
    <property type="project" value="InterPro"/>
</dbReference>
<feature type="transmembrane region" description="Helical" evidence="9">
    <location>
        <begin position="6"/>
        <end position="27"/>
    </location>
</feature>
<dbReference type="STRING" id="144026.SAMN04488568_10128"/>
<dbReference type="PANTHER" id="PTHR32507">
    <property type="entry name" value="NA(+)/H(+) ANTIPORTER 1"/>
    <property type="match status" value="1"/>
</dbReference>
<gene>
    <name evidence="12" type="ORF">SAMN04488568_10128</name>
</gene>
<feature type="transmembrane region" description="Helical" evidence="9">
    <location>
        <begin position="127"/>
        <end position="147"/>
    </location>
</feature>
<dbReference type="InterPro" id="IPR003148">
    <property type="entry name" value="RCK_N"/>
</dbReference>
<keyword evidence="8 9" id="KW-0472">Membrane</keyword>
<keyword evidence="7" id="KW-0406">Ion transport</keyword>
<evidence type="ECO:0000256" key="5">
    <source>
        <dbReference type="ARBA" id="ARBA00022692"/>
    </source>
</evidence>
<dbReference type="Gene3D" id="1.20.1530.20">
    <property type="match status" value="1"/>
</dbReference>
<protein>
    <submittedName>
        <fullName evidence="12">NhaP-type Na+/H+ or K+/H+ antiporter</fullName>
    </submittedName>
</protein>
<dbReference type="Pfam" id="PF00999">
    <property type="entry name" value="Na_H_Exchanger"/>
    <property type="match status" value="1"/>
</dbReference>
<feature type="transmembrane region" description="Helical" evidence="9">
    <location>
        <begin position="374"/>
        <end position="398"/>
    </location>
</feature>
<organism evidence="12 13">
    <name type="scientific">Maricaulis salignorans</name>
    <dbReference type="NCBI Taxonomy" id="144026"/>
    <lineage>
        <taxon>Bacteria</taxon>
        <taxon>Pseudomonadati</taxon>
        <taxon>Pseudomonadota</taxon>
        <taxon>Alphaproteobacteria</taxon>
        <taxon>Maricaulales</taxon>
        <taxon>Maricaulaceae</taxon>
        <taxon>Maricaulis</taxon>
    </lineage>
</organism>
<comment type="subcellular location">
    <subcellularLocation>
        <location evidence="1">Cell membrane</location>
        <topology evidence="1">Multi-pass membrane protein</topology>
    </subcellularLocation>
</comment>
<feature type="domain" description="Cation/H+ exchanger transmembrane" evidence="10">
    <location>
        <begin position="24"/>
        <end position="400"/>
    </location>
</feature>
<dbReference type="PANTHER" id="PTHR32507:SF0">
    <property type="entry name" value="NA(+)_H(+) ANTIPORTER 2-RELATED"/>
    <property type="match status" value="1"/>
</dbReference>
<dbReference type="InterPro" id="IPR038770">
    <property type="entry name" value="Na+/solute_symporter_sf"/>
</dbReference>
<name>A0A1G9LEE9_9PROT</name>
<keyword evidence="4" id="KW-1003">Cell membrane</keyword>
<keyword evidence="5 9" id="KW-0812">Transmembrane</keyword>
<dbReference type="RefSeq" id="WP_091764965.1">
    <property type="nucleotide sequence ID" value="NZ_FNHG01000001.1"/>
</dbReference>